<proteinExistence type="predicted"/>
<sequence length="26" mass="3381">MKKREYTIDYEVIIMIFNFNIQWKEK</sequence>
<dbReference type="EMBL" id="UINC01001682">
    <property type="protein sequence ID" value="SUZ86425.1"/>
    <property type="molecule type" value="Genomic_DNA"/>
</dbReference>
<protein>
    <submittedName>
        <fullName evidence="1">Uncharacterized protein</fullName>
    </submittedName>
</protein>
<accession>A0A381R3V2</accession>
<evidence type="ECO:0000313" key="1">
    <source>
        <dbReference type="EMBL" id="SUZ86425.1"/>
    </source>
</evidence>
<gene>
    <name evidence="1" type="ORF">METZ01_LOCUS39279</name>
</gene>
<name>A0A381R3V2_9ZZZZ</name>
<reference evidence="1" key="1">
    <citation type="submission" date="2018-05" db="EMBL/GenBank/DDBJ databases">
        <authorList>
            <person name="Lanie J.A."/>
            <person name="Ng W.-L."/>
            <person name="Kazmierczak K.M."/>
            <person name="Andrzejewski T.M."/>
            <person name="Davidsen T.M."/>
            <person name="Wayne K.J."/>
            <person name="Tettelin H."/>
            <person name="Glass J.I."/>
            <person name="Rusch D."/>
            <person name="Podicherti R."/>
            <person name="Tsui H.-C.T."/>
            <person name="Winkler M.E."/>
        </authorList>
    </citation>
    <scope>NUCLEOTIDE SEQUENCE</scope>
</reference>
<organism evidence="1">
    <name type="scientific">marine metagenome</name>
    <dbReference type="NCBI Taxonomy" id="408172"/>
    <lineage>
        <taxon>unclassified sequences</taxon>
        <taxon>metagenomes</taxon>
        <taxon>ecological metagenomes</taxon>
    </lineage>
</organism>
<dbReference type="AlphaFoldDB" id="A0A381R3V2"/>